<accession>A0A3B7MHN1</accession>
<reference evidence="3" key="1">
    <citation type="submission" date="2018-09" db="EMBL/GenBank/DDBJ databases">
        <title>Complete genome sequence of thermophilic cyanobacteria strain Thermosynechococcus elongatus PKUAC-SCTE542.</title>
        <authorList>
            <person name="Liang Y."/>
            <person name="Tang J."/>
            <person name="Daroch M."/>
        </authorList>
    </citation>
    <scope>NUCLEOTIDE SEQUENCE [LARGE SCALE GENOMIC DNA]</scope>
    <source>
        <strain evidence="3">E542</strain>
    </source>
</reference>
<keyword evidence="3" id="KW-1185">Reference proteome</keyword>
<evidence type="ECO:0000256" key="1">
    <source>
        <dbReference type="SAM" id="Phobius"/>
    </source>
</evidence>
<dbReference type="RefSeq" id="WP_181495836.1">
    <property type="nucleotide sequence ID" value="NZ_CP032152.1"/>
</dbReference>
<name>A0A3B7MHN1_9CYAN</name>
<dbReference type="Proteomes" id="UP000261812">
    <property type="component" value="Chromosome"/>
</dbReference>
<evidence type="ECO:0000313" key="3">
    <source>
        <dbReference type="Proteomes" id="UP000261812"/>
    </source>
</evidence>
<keyword evidence="1" id="KW-1133">Transmembrane helix</keyword>
<evidence type="ECO:0000313" key="2">
    <source>
        <dbReference type="EMBL" id="AXY67350.1"/>
    </source>
</evidence>
<evidence type="ECO:0008006" key="4">
    <source>
        <dbReference type="Google" id="ProtNLM"/>
    </source>
</evidence>
<dbReference type="KEGG" id="tsq:D3A95_01795"/>
<keyword evidence="1" id="KW-0812">Transmembrane</keyword>
<organism evidence="2 3">
    <name type="scientific">Thermosynechococcus sichuanensis E542</name>
    <dbReference type="NCBI Taxonomy" id="2016101"/>
    <lineage>
        <taxon>Bacteria</taxon>
        <taxon>Bacillati</taxon>
        <taxon>Cyanobacteriota</taxon>
        <taxon>Cyanophyceae</taxon>
        <taxon>Acaryochloridales</taxon>
        <taxon>Thermosynechococcaceae</taxon>
        <taxon>Thermosynechococcus</taxon>
        <taxon>Thermosynechococcus sichuanensis</taxon>
    </lineage>
</organism>
<dbReference type="EMBL" id="CP032152">
    <property type="protein sequence ID" value="AXY67350.1"/>
    <property type="molecule type" value="Genomic_DNA"/>
</dbReference>
<feature type="transmembrane region" description="Helical" evidence="1">
    <location>
        <begin position="20"/>
        <end position="43"/>
    </location>
</feature>
<protein>
    <recommendedName>
        <fullName evidence="4">Type II secretion system protein</fullName>
    </recommendedName>
</protein>
<gene>
    <name evidence="2" type="ORF">D3A95_01795</name>
</gene>
<proteinExistence type="predicted"/>
<keyword evidence="1" id="KW-0472">Membrane</keyword>
<dbReference type="AlphaFoldDB" id="A0A3B7MHN1"/>
<sequence>MNPRFDRQHHPNHGLTLVECLIAILVVNLGVAMLAAPLLMVAATRLRNDRINQATELARAEVDRLRVMMEQGVEIRTTTLNVLPPASSISATIGQADQLSAQPPPNSLVDCSGALGLPTSATQACRRRLNNTEFAVQVYRGQLSVNSSNLVLAYPVQVRVYSAEAIPVTTSATPVTQEPAAMTSSLVGAETRPLAVLTTEIIRSDSSETLCRLTNCS</sequence>